<reference evidence="2 3" key="1">
    <citation type="journal article" date="2018" name="IMA Fungus">
        <title>IMA Genome-F 9: Draft genome sequence of Annulohypoxylon stygium, Aspergillus mulundensis, Berkeleyomyces basicola (syn. Thielaviopsis basicola), Ceratocystis smalleyi, two Cercospora beticola strains, Coleophoma cylindrospora, Fusarium fracticaudum, Phialophora cf. hyalina, and Morchella septimelata.</title>
        <authorList>
            <person name="Wingfield B.D."/>
            <person name="Bills G.F."/>
            <person name="Dong Y."/>
            <person name="Huang W."/>
            <person name="Nel W.J."/>
            <person name="Swalarsk-Parry B.S."/>
            <person name="Vaghefi N."/>
            <person name="Wilken P.M."/>
            <person name="An Z."/>
            <person name="de Beer Z.W."/>
            <person name="De Vos L."/>
            <person name="Chen L."/>
            <person name="Duong T.A."/>
            <person name="Gao Y."/>
            <person name="Hammerbacher A."/>
            <person name="Kikkert J.R."/>
            <person name="Li Y."/>
            <person name="Li H."/>
            <person name="Li K."/>
            <person name="Li Q."/>
            <person name="Liu X."/>
            <person name="Ma X."/>
            <person name="Naidoo K."/>
            <person name="Pethybridge S.J."/>
            <person name="Sun J."/>
            <person name="Steenkamp E.T."/>
            <person name="van der Nest M.A."/>
            <person name="van Wyk S."/>
            <person name="Wingfield M.J."/>
            <person name="Xiong C."/>
            <person name="Yue Q."/>
            <person name="Zhang X."/>
        </authorList>
    </citation>
    <scope>NUCLEOTIDE SEQUENCE [LARGE SCALE GENOMIC DNA]</scope>
    <source>
        <strain evidence="2 3">BP6252</strain>
    </source>
</reference>
<dbReference type="Proteomes" id="UP000256645">
    <property type="component" value="Unassembled WGS sequence"/>
</dbReference>
<accession>A0A3D8SGA0</accession>
<protein>
    <recommendedName>
        <fullName evidence="4">DUF4185 domain-containing protein</fullName>
    </recommendedName>
</protein>
<dbReference type="EMBL" id="PDLM01000002">
    <property type="protein sequence ID" value="RDW85326.1"/>
    <property type="molecule type" value="Genomic_DNA"/>
</dbReference>
<name>A0A3D8SGA0_9HELO</name>
<sequence length="363" mass="39893">MSEAVPQGPPARSVKYPSDPRDQSPGPVEPVTGKGPVASVQFLGEVLSTNSEHIRDLGFSGHIGNTYINSYGDVLICGDGSAEARRKQSSPSILASNCGAYATGDPTRITDFNLTPNRHAQMFCPNVPSEIPPYDYGVGITNIIPISDTKGVMYFLKNYRQGGINRMVGAGVAVVDITGSYPTCHRLSDYWWDAKYEPWYGDHSAVVGRDNWTYVYGGVNEDKSNPTFYDGMYLCRVPHGLETELSKYEYWNGDAFTPERIGPTKKAAVLGPGISFISFPFGDVHSEFASIDVGNEAFNVIIARTAERPEGPWSDHFTIKAIGHYPFVYAPSQQYKYDPTGKTLVISYTAHPNQIFALKIAFI</sequence>
<evidence type="ECO:0000313" key="2">
    <source>
        <dbReference type="EMBL" id="RDW85326.1"/>
    </source>
</evidence>
<evidence type="ECO:0000256" key="1">
    <source>
        <dbReference type="SAM" id="MobiDB-lite"/>
    </source>
</evidence>
<dbReference type="AlphaFoldDB" id="A0A3D8SGA0"/>
<evidence type="ECO:0008006" key="4">
    <source>
        <dbReference type="Google" id="ProtNLM"/>
    </source>
</evidence>
<gene>
    <name evidence="2" type="ORF">BP6252_02916</name>
</gene>
<evidence type="ECO:0000313" key="3">
    <source>
        <dbReference type="Proteomes" id="UP000256645"/>
    </source>
</evidence>
<proteinExistence type="predicted"/>
<organism evidence="2 3">
    <name type="scientific">Coleophoma cylindrospora</name>
    <dbReference type="NCBI Taxonomy" id="1849047"/>
    <lineage>
        <taxon>Eukaryota</taxon>
        <taxon>Fungi</taxon>
        <taxon>Dikarya</taxon>
        <taxon>Ascomycota</taxon>
        <taxon>Pezizomycotina</taxon>
        <taxon>Leotiomycetes</taxon>
        <taxon>Helotiales</taxon>
        <taxon>Dermateaceae</taxon>
        <taxon>Coleophoma</taxon>
    </lineage>
</organism>
<keyword evidence="3" id="KW-1185">Reference proteome</keyword>
<feature type="region of interest" description="Disordered" evidence="1">
    <location>
        <begin position="1"/>
        <end position="35"/>
    </location>
</feature>
<comment type="caution">
    <text evidence="2">The sequence shown here is derived from an EMBL/GenBank/DDBJ whole genome shotgun (WGS) entry which is preliminary data.</text>
</comment>
<dbReference type="OrthoDB" id="2583188at2759"/>